<dbReference type="InterPro" id="IPR058922">
    <property type="entry name" value="WHD_DRP"/>
</dbReference>
<dbReference type="GO" id="GO:0009626">
    <property type="term" value="P:plant-type hypersensitive response"/>
    <property type="evidence" value="ECO:0007669"/>
    <property type="project" value="UniProtKB-ARBA"/>
</dbReference>
<evidence type="ECO:0000313" key="7">
    <source>
        <dbReference type="Proteomes" id="UP001140206"/>
    </source>
</evidence>
<keyword evidence="4" id="KW-0547">Nucleotide-binding</keyword>
<dbReference type="GO" id="GO:0043531">
    <property type="term" value="F:ADP binding"/>
    <property type="evidence" value="ECO:0007669"/>
    <property type="project" value="InterPro"/>
</dbReference>
<dbReference type="FunFam" id="1.10.10.10:FF:000322">
    <property type="entry name" value="Probable disease resistance protein At1g63360"/>
    <property type="match status" value="1"/>
</dbReference>
<evidence type="ECO:0000259" key="5">
    <source>
        <dbReference type="SMART" id="SM00382"/>
    </source>
</evidence>
<dbReference type="Gene3D" id="3.80.10.10">
    <property type="entry name" value="Ribonuclease Inhibitor"/>
    <property type="match status" value="2"/>
</dbReference>
<keyword evidence="3" id="KW-0611">Plant defense</keyword>
<gene>
    <name evidence="6" type="ORF">LUZ62_020022</name>
</gene>
<dbReference type="AlphaFoldDB" id="A0AAV8GUA3"/>
<dbReference type="Gene3D" id="1.10.10.10">
    <property type="entry name" value="Winged helix-like DNA-binding domain superfamily/Winged helix DNA-binding domain"/>
    <property type="match status" value="1"/>
</dbReference>
<dbReference type="InterPro" id="IPR050905">
    <property type="entry name" value="Plant_NBS-LRR"/>
</dbReference>
<dbReference type="Proteomes" id="UP001140206">
    <property type="component" value="Chromosome 1"/>
</dbReference>
<dbReference type="InterPro" id="IPR002182">
    <property type="entry name" value="NB-ARC"/>
</dbReference>
<dbReference type="Gene3D" id="3.40.50.300">
    <property type="entry name" value="P-loop containing nucleotide triphosphate hydrolases"/>
    <property type="match status" value="1"/>
</dbReference>
<evidence type="ECO:0000256" key="3">
    <source>
        <dbReference type="ARBA" id="ARBA00022821"/>
    </source>
</evidence>
<dbReference type="GO" id="GO:0002758">
    <property type="term" value="P:innate immune response-activating signaling pathway"/>
    <property type="evidence" value="ECO:0007669"/>
    <property type="project" value="UniProtKB-ARBA"/>
</dbReference>
<sequence length="904" mass="103585">MELFKPAVSSLVPLAVNTITKHVVYPFTAHGNLRALVSATDELRALKEDMNTVIVNAERENGAPTNQAQEWLIQVETIDKEAEEIHKKYQQVCRCVFNISPNLCGIYKISRRAAEKYVKVKNLCDKRANIEVIVQMPPPLVHEIPASSSISPNLASALCYIKDDVNSNIIGIWGMGGVGKTHLLKLINNDLSRDHAFDVVVFVTCSKECSEEKVQNEIIGKLGLAKNDSIEQKQNTIFNFLRERSFVLLLDDLWSRVDLNTIGIPDMVTTVGTSKRKVVLTTRSAEVCGQMEVKKKIKVDVLKWDDAWSLFKDKVTEETINSYPLIQKYAMDVAKELGGLPLALITVGRAMHDKIDPSEWEQAVVLLKKARLNDVEFSHVNQSIFHMLRFSYDSLKNDILRQCFLHCSLWPEDHHIEKNELVELWMGLGLIDEPEIQAAYNVGYSYIRRLQAVCLLESDDDDTIIIHDVIRDMIQWITNNQGVDMNKWIVQAGTYQGSKEIKISYETEKLSVMNNFASNITLCVTCPSTKLSTLLLKTNNLTDSKMLRLELFSELTILDFSYNMLEAFPVEICKLVHLRFLNLSFNRFKSLPEELAALINLKYLLLRGTICTFPKNIISKLKSLRVLDLSSCYRHMDDNYEIFPMLEEDLLFLSDFQALGITISSMHVLQKLSQTVSVPIRWLDVLKYNESILSFSSCFLGNSQLQSNLISLQLRHTHDVKSVKFESTTGNRNICYLKRLEYLYFEAIWNMKDVVWNNLDPKDVFPRLQVLEFHYCVLLRSISWIINLPCIRELTVMACSKLRQLICINDLRNSGISMSQHSFPFLKKMILYTNSGLESISDPIITFPALEFLKVVCCDKLKKLPFNTGNPPTNLKKILGTEEWWNYVEMDDSSHRYLLPFSTY</sequence>
<dbReference type="SUPFAM" id="SSF52058">
    <property type="entry name" value="L domain-like"/>
    <property type="match status" value="1"/>
</dbReference>
<dbReference type="InterPro" id="IPR001611">
    <property type="entry name" value="Leu-rich_rpt"/>
</dbReference>
<dbReference type="InterPro" id="IPR003593">
    <property type="entry name" value="AAA+_ATPase"/>
</dbReference>
<reference evidence="6" key="1">
    <citation type="submission" date="2022-08" db="EMBL/GenBank/DDBJ databases">
        <authorList>
            <person name="Marques A."/>
        </authorList>
    </citation>
    <scope>NUCLEOTIDE SEQUENCE</scope>
    <source>
        <strain evidence="6">RhyPub2mFocal</strain>
        <tissue evidence="6">Leaves</tissue>
    </source>
</reference>
<dbReference type="EMBL" id="JAMFTS010000001">
    <property type="protein sequence ID" value="KAJ4807456.1"/>
    <property type="molecule type" value="Genomic_DNA"/>
</dbReference>
<dbReference type="Gene3D" id="1.10.8.430">
    <property type="entry name" value="Helical domain of apoptotic protease-activating factors"/>
    <property type="match status" value="1"/>
</dbReference>
<accession>A0AAV8GUA3</accession>
<evidence type="ECO:0000313" key="6">
    <source>
        <dbReference type="EMBL" id="KAJ4807456.1"/>
    </source>
</evidence>
<evidence type="ECO:0000256" key="4">
    <source>
        <dbReference type="ARBA" id="ARBA00022840"/>
    </source>
</evidence>
<dbReference type="Pfam" id="PF23559">
    <property type="entry name" value="WHD_DRP"/>
    <property type="match status" value="1"/>
</dbReference>
<proteinExistence type="inferred from homology"/>
<dbReference type="SMART" id="SM00382">
    <property type="entry name" value="AAA"/>
    <property type="match status" value="1"/>
</dbReference>
<dbReference type="PANTHER" id="PTHR33463">
    <property type="entry name" value="NB-ARC DOMAIN-CONTAINING PROTEIN-RELATED"/>
    <property type="match status" value="1"/>
</dbReference>
<dbReference type="PRINTS" id="PR00364">
    <property type="entry name" value="DISEASERSIST"/>
</dbReference>
<dbReference type="InterPro" id="IPR036388">
    <property type="entry name" value="WH-like_DNA-bd_sf"/>
</dbReference>
<comment type="similarity">
    <text evidence="1">Belongs to the disease resistance NB-LRR family.</text>
</comment>
<dbReference type="InterPro" id="IPR027417">
    <property type="entry name" value="P-loop_NTPase"/>
</dbReference>
<evidence type="ECO:0000256" key="2">
    <source>
        <dbReference type="ARBA" id="ARBA00022737"/>
    </source>
</evidence>
<feature type="domain" description="AAA+ ATPase" evidence="5">
    <location>
        <begin position="166"/>
        <end position="298"/>
    </location>
</feature>
<organism evidence="6 7">
    <name type="scientific">Rhynchospora pubera</name>
    <dbReference type="NCBI Taxonomy" id="906938"/>
    <lineage>
        <taxon>Eukaryota</taxon>
        <taxon>Viridiplantae</taxon>
        <taxon>Streptophyta</taxon>
        <taxon>Embryophyta</taxon>
        <taxon>Tracheophyta</taxon>
        <taxon>Spermatophyta</taxon>
        <taxon>Magnoliopsida</taxon>
        <taxon>Liliopsida</taxon>
        <taxon>Poales</taxon>
        <taxon>Cyperaceae</taxon>
        <taxon>Cyperoideae</taxon>
        <taxon>Rhynchosporeae</taxon>
        <taxon>Rhynchospora</taxon>
    </lineage>
</organism>
<dbReference type="Pfam" id="PF00931">
    <property type="entry name" value="NB-ARC"/>
    <property type="match status" value="1"/>
</dbReference>
<keyword evidence="2" id="KW-0677">Repeat</keyword>
<keyword evidence="7" id="KW-1185">Reference proteome</keyword>
<dbReference type="PROSITE" id="PS51450">
    <property type="entry name" value="LRR"/>
    <property type="match status" value="1"/>
</dbReference>
<dbReference type="GO" id="GO:0005524">
    <property type="term" value="F:ATP binding"/>
    <property type="evidence" value="ECO:0007669"/>
    <property type="project" value="UniProtKB-KW"/>
</dbReference>
<dbReference type="InterPro" id="IPR042197">
    <property type="entry name" value="Apaf_helical"/>
</dbReference>
<dbReference type="InterPro" id="IPR032675">
    <property type="entry name" value="LRR_dom_sf"/>
</dbReference>
<keyword evidence="4" id="KW-0067">ATP-binding</keyword>
<dbReference type="PANTHER" id="PTHR33463:SF207">
    <property type="entry name" value="AAA+ ATPASE DOMAIN-CONTAINING PROTEIN"/>
    <property type="match status" value="1"/>
</dbReference>
<comment type="caution">
    <text evidence="6">The sequence shown here is derived from an EMBL/GenBank/DDBJ whole genome shotgun (WGS) entry which is preliminary data.</text>
</comment>
<dbReference type="SUPFAM" id="SSF52540">
    <property type="entry name" value="P-loop containing nucleoside triphosphate hydrolases"/>
    <property type="match status" value="1"/>
</dbReference>
<dbReference type="GO" id="GO:0042742">
    <property type="term" value="P:defense response to bacterium"/>
    <property type="evidence" value="ECO:0007669"/>
    <property type="project" value="UniProtKB-ARBA"/>
</dbReference>
<name>A0AAV8GUA3_9POAL</name>
<protein>
    <submittedName>
        <fullName evidence="6">Disease resistance protein RPS5</fullName>
    </submittedName>
</protein>
<dbReference type="FunFam" id="3.40.50.300:FF:001091">
    <property type="entry name" value="Probable disease resistance protein At1g61300"/>
    <property type="match status" value="1"/>
</dbReference>
<evidence type="ECO:0000256" key="1">
    <source>
        <dbReference type="ARBA" id="ARBA00008894"/>
    </source>
</evidence>